<dbReference type="PANTHER" id="PTHR33104">
    <property type="entry name" value="SI:DKEY-29D5.2"/>
    <property type="match status" value="1"/>
</dbReference>
<accession>A0A401H6F0</accession>
<sequence>MFASLADKMNPWNKLKSYCCAVVYIMTRKKRTPNVKQFTILEETTDGTNYNHYIVPRTRNIVRHMEYVSVGNKVSARTSFYTASTTDAGDKDAPSFDLSELCRPTSDIPDNDEDVDLFDLDPRYLEDVEKLCGHKPRRRSAGDHPLQEWVPEIDNYLAEMLRLEGRYGFDTGCCQFCKEGPAMVHSFPSRAGQSGFITLIRRLRIQLGHPVGHMCRLPVRATGDDFIVLCVNGIHEVGLDFSTSTNPKTAATFQLCRYTHLLMTQSKTSGYEFYQSLARLTDNTGVQTPKDRRGHDPDGVKATTPGSCAVLCPACLHPGKNLPPDWEDAPDDQKWLYRLFVGLNANFRLKRKKESAYKEYLGMYDSLMTEEQSTCNSHDAVKLANMRGSIAGTAASRVGAATCTRHDMRLPCSVGDLQKGERYVNMDYIFFSALANSAPKNVVVSYDIACQWHRNLWKWYHIYEDCPFKKDDQDFVFLIPKFHINAHQDSCQTSFSFHNTPHVGETDDEGVERPWSDSNLYSLSTKEMGPGSRHNFLDDTFADYNWRKICGMPALPERNEQVFTFAELNSAITPKDRGEWTTTIEAWEKNPSQTNPFVVTCPAVTQAAVRLQLANEEAAELENGECSGIVYELPSLSMMIMVGMELQEQQYRLR</sequence>
<dbReference type="EMBL" id="BFAD01000017">
    <property type="protein sequence ID" value="GBE89961.1"/>
    <property type="molecule type" value="Genomic_DNA"/>
</dbReference>
<reference evidence="2 3" key="1">
    <citation type="journal article" date="2018" name="Sci. Rep.">
        <title>Genome sequence of the cauliflower mushroom Sparassis crispa (Hanabiratake) and its association with beneficial usage.</title>
        <authorList>
            <person name="Kiyama R."/>
            <person name="Furutani Y."/>
            <person name="Kawaguchi K."/>
            <person name="Nakanishi T."/>
        </authorList>
    </citation>
    <scope>NUCLEOTIDE SEQUENCE [LARGE SCALE GENOMIC DNA]</scope>
</reference>
<evidence type="ECO:0000259" key="1">
    <source>
        <dbReference type="Pfam" id="PF18803"/>
    </source>
</evidence>
<feature type="domain" description="CxC2-like cysteine cluster KDZ transposase-associated" evidence="1">
    <location>
        <begin position="242"/>
        <end position="285"/>
    </location>
</feature>
<dbReference type="PANTHER" id="PTHR33104:SF2">
    <property type="entry name" value="CXC3 LIKE CYSTEINE CLUSTER DOMAIN-CONTAINING PROTEIN"/>
    <property type="match status" value="1"/>
</dbReference>
<dbReference type="InterPro" id="IPR040521">
    <property type="entry name" value="KDZ"/>
</dbReference>
<dbReference type="OrthoDB" id="3235114at2759"/>
<organism evidence="2 3">
    <name type="scientific">Sparassis crispa</name>
    <dbReference type="NCBI Taxonomy" id="139825"/>
    <lineage>
        <taxon>Eukaryota</taxon>
        <taxon>Fungi</taxon>
        <taxon>Dikarya</taxon>
        <taxon>Basidiomycota</taxon>
        <taxon>Agaricomycotina</taxon>
        <taxon>Agaricomycetes</taxon>
        <taxon>Polyporales</taxon>
        <taxon>Sparassidaceae</taxon>
        <taxon>Sparassis</taxon>
    </lineage>
</organism>
<name>A0A401H6F0_9APHY</name>
<dbReference type="InterPro" id="IPR041457">
    <property type="entry name" value="CxC2_KDZ-assoc"/>
</dbReference>
<proteinExistence type="predicted"/>
<protein>
    <recommendedName>
        <fullName evidence="1">CxC2-like cysteine cluster KDZ transposase-associated domain-containing protein</fullName>
    </recommendedName>
</protein>
<gene>
    <name evidence="2" type="ORF">SCP_1702870</name>
</gene>
<dbReference type="Pfam" id="PF18758">
    <property type="entry name" value="KDZ"/>
    <property type="match status" value="1"/>
</dbReference>
<evidence type="ECO:0000313" key="3">
    <source>
        <dbReference type="Proteomes" id="UP000287166"/>
    </source>
</evidence>
<dbReference type="GeneID" id="38786878"/>
<dbReference type="RefSeq" id="XP_027620874.1">
    <property type="nucleotide sequence ID" value="XM_027765073.1"/>
</dbReference>
<evidence type="ECO:0000313" key="2">
    <source>
        <dbReference type="EMBL" id="GBE89961.1"/>
    </source>
</evidence>
<dbReference type="AlphaFoldDB" id="A0A401H6F0"/>
<keyword evidence="3" id="KW-1185">Reference proteome</keyword>
<dbReference type="InParanoid" id="A0A401H6F0"/>
<dbReference type="Proteomes" id="UP000287166">
    <property type="component" value="Unassembled WGS sequence"/>
</dbReference>
<dbReference type="Pfam" id="PF18803">
    <property type="entry name" value="CxC2"/>
    <property type="match status" value="1"/>
</dbReference>
<dbReference type="STRING" id="139825.A0A401H6F0"/>
<comment type="caution">
    <text evidence="2">The sequence shown here is derived from an EMBL/GenBank/DDBJ whole genome shotgun (WGS) entry which is preliminary data.</text>
</comment>